<reference evidence="16" key="1">
    <citation type="journal article" date="2021" name="bioRxiv">
        <title>Unraveling nitrogen, sulfur and carbon metabolic pathways and microbial community transcriptional responses to substrate deprivation and toxicity stresses in a bioreactor mimicking anoxic brackish coastal sediment conditions.</title>
        <authorList>
            <person name="Martins P.D."/>
            <person name="Echeveste M.J."/>
            <person name="Arshad A."/>
            <person name="Kurth J."/>
            <person name="Ouboter H."/>
            <person name="Jetten M.S.M."/>
            <person name="Welte C.U."/>
        </authorList>
    </citation>
    <scope>NUCLEOTIDE SEQUENCE</scope>
    <source>
        <strain evidence="16">MAG_39</strain>
    </source>
</reference>
<organism evidence="16 17">
    <name type="scientific">Candidatus Nitrobium versatile</name>
    <dbReference type="NCBI Taxonomy" id="2884831"/>
    <lineage>
        <taxon>Bacteria</taxon>
        <taxon>Pseudomonadati</taxon>
        <taxon>Nitrospirota</taxon>
        <taxon>Nitrospiria</taxon>
        <taxon>Nitrospirales</taxon>
        <taxon>Nitrospiraceae</taxon>
        <taxon>Candidatus Nitrobium</taxon>
    </lineage>
</organism>
<evidence type="ECO:0000256" key="13">
    <source>
        <dbReference type="ARBA" id="ARBA00077165"/>
    </source>
</evidence>
<evidence type="ECO:0000256" key="8">
    <source>
        <dbReference type="ARBA" id="ARBA00054043"/>
    </source>
</evidence>
<name>A0A953JFA2_9BACT</name>
<reference evidence="16" key="2">
    <citation type="submission" date="2021-08" db="EMBL/GenBank/DDBJ databases">
        <authorList>
            <person name="Dalcin Martins P."/>
        </authorList>
    </citation>
    <scope>NUCLEOTIDE SEQUENCE</scope>
    <source>
        <strain evidence="16">MAG_39</strain>
    </source>
</reference>
<dbReference type="FunFam" id="3.30.70.3550:FF:000001">
    <property type="entry name" value="Leucyl/phenylalanyl-tRNA--protein transferase"/>
    <property type="match status" value="1"/>
</dbReference>
<evidence type="ECO:0000256" key="6">
    <source>
        <dbReference type="ARBA" id="ARBA00050652"/>
    </source>
</evidence>
<dbReference type="InterPro" id="IPR004616">
    <property type="entry name" value="Leu/Phe-tRNA_Trfase"/>
</dbReference>
<dbReference type="GO" id="GO:0030163">
    <property type="term" value="P:protein catabolic process"/>
    <property type="evidence" value="ECO:0007669"/>
    <property type="project" value="UniProtKB-UniRule"/>
</dbReference>
<evidence type="ECO:0000313" key="16">
    <source>
        <dbReference type="EMBL" id="MBZ0157674.1"/>
    </source>
</evidence>
<dbReference type="Gene3D" id="3.40.630.70">
    <property type="entry name" value="Leucyl/phenylalanyl-tRNA-protein transferase, C-terminal domain"/>
    <property type="match status" value="1"/>
</dbReference>
<dbReference type="FunFam" id="3.40.630.70:FF:000001">
    <property type="entry name" value="Leucyl/phenylalanyl-tRNA--protein transferase"/>
    <property type="match status" value="1"/>
</dbReference>
<gene>
    <name evidence="15 16" type="primary">aat</name>
    <name evidence="16" type="ORF">K8I29_15875</name>
</gene>
<dbReference type="EC" id="2.3.2.6" evidence="10 15"/>
<comment type="caution">
    <text evidence="16">The sequence shown here is derived from an EMBL/GenBank/DDBJ whole genome shotgun (WGS) entry which is preliminary data.</text>
</comment>
<evidence type="ECO:0000256" key="5">
    <source>
        <dbReference type="ARBA" id="ARBA00050607"/>
    </source>
</evidence>
<keyword evidence="2 15" id="KW-0963">Cytoplasm</keyword>
<keyword evidence="3 15" id="KW-0808">Transferase</keyword>
<dbReference type="Gene3D" id="3.30.70.3550">
    <property type="entry name" value="Leucyl/phenylalanyl-tRNA-protein transferase, N-terminal domain"/>
    <property type="match status" value="1"/>
</dbReference>
<proteinExistence type="inferred from homology"/>
<comment type="catalytic activity">
    <reaction evidence="7 15">
        <text>N-terminal L-lysyl-[protein] + L-leucyl-tRNA(Leu) = N-terminal L-leucyl-L-lysyl-[protein] + tRNA(Leu) + H(+)</text>
        <dbReference type="Rhea" id="RHEA:12340"/>
        <dbReference type="Rhea" id="RHEA-COMP:9613"/>
        <dbReference type="Rhea" id="RHEA-COMP:9622"/>
        <dbReference type="Rhea" id="RHEA-COMP:12670"/>
        <dbReference type="Rhea" id="RHEA-COMP:12671"/>
        <dbReference type="ChEBI" id="CHEBI:15378"/>
        <dbReference type="ChEBI" id="CHEBI:65249"/>
        <dbReference type="ChEBI" id="CHEBI:78442"/>
        <dbReference type="ChEBI" id="CHEBI:78494"/>
        <dbReference type="ChEBI" id="CHEBI:133043"/>
        <dbReference type="EC" id="2.3.2.6"/>
    </reaction>
</comment>
<dbReference type="InterPro" id="IPR042203">
    <property type="entry name" value="Leu/Phe-tRNA_Trfase_C"/>
</dbReference>
<sequence>MPVFQLTRKLAFPPPELAEPDGLLAVGGDLSEGRLLLAYSLGIFPWYSEGYPILWWSPSPRLILIPEELKVSRSLRQVVRRGGFTVTMDTAFEQVIGNCAEIARKRDRGTWITNAMREAYLRLHRSGYAHSVESWREGELVGGLYGIALGGAFFGESMFSRKSNASKVALVRLVQYLTDRGFTLIDCQVTTDHLLSLGAREVPRPEFMRMLKKALALPTQRGKWESDESP</sequence>
<dbReference type="Proteomes" id="UP000705867">
    <property type="component" value="Unassembled WGS sequence"/>
</dbReference>
<comment type="similarity">
    <text evidence="9 15">Belongs to the L/F-transferase family.</text>
</comment>
<evidence type="ECO:0000256" key="14">
    <source>
        <dbReference type="ARBA" id="ARBA00083640"/>
    </source>
</evidence>
<dbReference type="GO" id="GO:0005737">
    <property type="term" value="C:cytoplasm"/>
    <property type="evidence" value="ECO:0007669"/>
    <property type="project" value="UniProtKB-SubCell"/>
</dbReference>
<dbReference type="SUPFAM" id="SSF55729">
    <property type="entry name" value="Acyl-CoA N-acyltransferases (Nat)"/>
    <property type="match status" value="1"/>
</dbReference>
<evidence type="ECO:0000256" key="4">
    <source>
        <dbReference type="ARBA" id="ARBA00023315"/>
    </source>
</evidence>
<evidence type="ECO:0000313" key="17">
    <source>
        <dbReference type="Proteomes" id="UP000705867"/>
    </source>
</evidence>
<evidence type="ECO:0000256" key="15">
    <source>
        <dbReference type="HAMAP-Rule" id="MF_00688"/>
    </source>
</evidence>
<evidence type="ECO:0000256" key="12">
    <source>
        <dbReference type="ARBA" id="ARBA00077136"/>
    </source>
</evidence>
<evidence type="ECO:0000256" key="9">
    <source>
        <dbReference type="ARBA" id="ARBA00061535"/>
    </source>
</evidence>
<accession>A0A953JFA2</accession>
<dbReference type="InterPro" id="IPR042221">
    <property type="entry name" value="Leu/Phe-tRNA_Trfase_N"/>
</dbReference>
<dbReference type="NCBIfam" id="TIGR00667">
    <property type="entry name" value="aat"/>
    <property type="match status" value="1"/>
</dbReference>
<protein>
    <recommendedName>
        <fullName evidence="11 15">Leucyl/phenylalanyl-tRNA--protein transferase</fullName>
        <ecNumber evidence="10 15">2.3.2.6</ecNumber>
    </recommendedName>
    <alternativeName>
        <fullName evidence="12 15">L/F-transferase</fullName>
    </alternativeName>
    <alternativeName>
        <fullName evidence="13 15">Leucyltransferase</fullName>
    </alternativeName>
    <alternativeName>
        <fullName evidence="14 15">Phenyalanyltransferase</fullName>
    </alternativeName>
</protein>
<dbReference type="PANTHER" id="PTHR30098">
    <property type="entry name" value="LEUCYL/PHENYLALANYL-TRNA--PROTEIN TRANSFERASE"/>
    <property type="match status" value="1"/>
</dbReference>
<evidence type="ECO:0000256" key="7">
    <source>
        <dbReference type="ARBA" id="ARBA00051538"/>
    </source>
</evidence>
<comment type="subcellular location">
    <subcellularLocation>
        <location evidence="1 15">Cytoplasm</location>
    </subcellularLocation>
</comment>
<evidence type="ECO:0000256" key="11">
    <source>
        <dbReference type="ARBA" id="ARBA00074372"/>
    </source>
</evidence>
<dbReference type="HAMAP" id="MF_00688">
    <property type="entry name" value="Leu_Phe_trans"/>
    <property type="match status" value="1"/>
</dbReference>
<dbReference type="AlphaFoldDB" id="A0A953JFA2"/>
<dbReference type="Pfam" id="PF03588">
    <property type="entry name" value="Leu_Phe_trans"/>
    <property type="match status" value="1"/>
</dbReference>
<comment type="function">
    <text evidence="8 15">Functions in the N-end rule pathway of protein degradation where it conjugates Leu, Phe and, less efficiently, Met from aminoacyl-tRNAs to the N-termini of proteins containing an N-terminal arginine or lysine.</text>
</comment>
<evidence type="ECO:0000256" key="10">
    <source>
        <dbReference type="ARBA" id="ARBA00066767"/>
    </source>
</evidence>
<comment type="catalytic activity">
    <reaction evidence="5 15">
        <text>L-phenylalanyl-tRNA(Phe) + an N-terminal L-alpha-aminoacyl-[protein] = an N-terminal L-phenylalanyl-L-alpha-aminoacyl-[protein] + tRNA(Phe)</text>
        <dbReference type="Rhea" id="RHEA:43632"/>
        <dbReference type="Rhea" id="RHEA-COMP:9668"/>
        <dbReference type="Rhea" id="RHEA-COMP:9699"/>
        <dbReference type="Rhea" id="RHEA-COMP:10636"/>
        <dbReference type="Rhea" id="RHEA-COMP:10637"/>
        <dbReference type="ChEBI" id="CHEBI:78442"/>
        <dbReference type="ChEBI" id="CHEBI:78531"/>
        <dbReference type="ChEBI" id="CHEBI:78597"/>
        <dbReference type="ChEBI" id="CHEBI:83561"/>
        <dbReference type="EC" id="2.3.2.6"/>
    </reaction>
</comment>
<evidence type="ECO:0000256" key="1">
    <source>
        <dbReference type="ARBA" id="ARBA00004496"/>
    </source>
</evidence>
<dbReference type="GO" id="GO:0008914">
    <property type="term" value="F:leucyl-tRNA--protein transferase activity"/>
    <property type="evidence" value="ECO:0007669"/>
    <property type="project" value="UniProtKB-UniRule"/>
</dbReference>
<keyword evidence="4 15" id="KW-0012">Acyltransferase</keyword>
<evidence type="ECO:0000256" key="3">
    <source>
        <dbReference type="ARBA" id="ARBA00022679"/>
    </source>
</evidence>
<evidence type="ECO:0000256" key="2">
    <source>
        <dbReference type="ARBA" id="ARBA00022490"/>
    </source>
</evidence>
<dbReference type="EMBL" id="JAIOIV010000126">
    <property type="protein sequence ID" value="MBZ0157674.1"/>
    <property type="molecule type" value="Genomic_DNA"/>
</dbReference>
<comment type="catalytic activity">
    <reaction evidence="6 15">
        <text>N-terminal L-arginyl-[protein] + L-leucyl-tRNA(Leu) = N-terminal L-leucyl-L-arginyl-[protein] + tRNA(Leu) + H(+)</text>
        <dbReference type="Rhea" id="RHEA:50416"/>
        <dbReference type="Rhea" id="RHEA-COMP:9613"/>
        <dbReference type="Rhea" id="RHEA-COMP:9622"/>
        <dbReference type="Rhea" id="RHEA-COMP:12672"/>
        <dbReference type="Rhea" id="RHEA-COMP:12673"/>
        <dbReference type="ChEBI" id="CHEBI:15378"/>
        <dbReference type="ChEBI" id="CHEBI:64719"/>
        <dbReference type="ChEBI" id="CHEBI:78442"/>
        <dbReference type="ChEBI" id="CHEBI:78494"/>
        <dbReference type="ChEBI" id="CHEBI:133044"/>
        <dbReference type="EC" id="2.3.2.6"/>
    </reaction>
</comment>
<dbReference type="InterPro" id="IPR016181">
    <property type="entry name" value="Acyl_CoA_acyltransferase"/>
</dbReference>
<dbReference type="PANTHER" id="PTHR30098:SF2">
    <property type="entry name" value="LEUCYL_PHENYLALANYL-TRNA--PROTEIN TRANSFERASE"/>
    <property type="match status" value="1"/>
</dbReference>